<dbReference type="EMBL" id="JAULSR010000006">
    <property type="protein sequence ID" value="KAK0615931.1"/>
    <property type="molecule type" value="Genomic_DNA"/>
</dbReference>
<dbReference type="Proteomes" id="UP001174934">
    <property type="component" value="Unassembled WGS sequence"/>
</dbReference>
<evidence type="ECO:0000313" key="2">
    <source>
        <dbReference type="Proteomes" id="UP001174934"/>
    </source>
</evidence>
<accession>A0AA39WIC7</accession>
<sequence>MASTRVRHNTWVQKAHMSWPCLILSFPNRPLQRALHPNPSSSMSDDGSDDGTRFFLVHFRSLLPRQNRGCSCLIGCRKLESTPTAPPGALHKNWKHVPIDVRKYMAVVFEAQDMMSRAGSNDEGYPTQIFEKLFDELPKMFYVYEYRYINCPKH</sequence>
<evidence type="ECO:0000313" key="1">
    <source>
        <dbReference type="EMBL" id="KAK0615931.1"/>
    </source>
</evidence>
<gene>
    <name evidence="1" type="ORF">B0T17DRAFT_510494</name>
</gene>
<protein>
    <submittedName>
        <fullName evidence="1">Uncharacterized protein</fullName>
    </submittedName>
</protein>
<name>A0AA39WIC7_9PEZI</name>
<keyword evidence="2" id="KW-1185">Reference proteome</keyword>
<dbReference type="AlphaFoldDB" id="A0AA39WIC7"/>
<proteinExistence type="predicted"/>
<reference evidence="1" key="1">
    <citation type="submission" date="2023-06" db="EMBL/GenBank/DDBJ databases">
        <title>Genome-scale phylogeny and comparative genomics of the fungal order Sordariales.</title>
        <authorList>
            <consortium name="Lawrence Berkeley National Laboratory"/>
            <person name="Hensen N."/>
            <person name="Bonometti L."/>
            <person name="Westerberg I."/>
            <person name="Brannstrom I.O."/>
            <person name="Guillou S."/>
            <person name="Cros-Aarteil S."/>
            <person name="Calhoun S."/>
            <person name="Haridas S."/>
            <person name="Kuo A."/>
            <person name="Mondo S."/>
            <person name="Pangilinan J."/>
            <person name="Riley R."/>
            <person name="LaButti K."/>
            <person name="Andreopoulos B."/>
            <person name="Lipzen A."/>
            <person name="Chen C."/>
            <person name="Yanf M."/>
            <person name="Daum C."/>
            <person name="Ng V."/>
            <person name="Clum A."/>
            <person name="Steindorff A."/>
            <person name="Ohm R."/>
            <person name="Martin F."/>
            <person name="Silar P."/>
            <person name="Natvig D."/>
            <person name="Lalanne C."/>
            <person name="Gautier V."/>
            <person name="Ament-velasquez S.L."/>
            <person name="Kruys A."/>
            <person name="Hutchinson M.I."/>
            <person name="Powell A.J."/>
            <person name="Barry K."/>
            <person name="Miller A.N."/>
            <person name="Grigoriev I.V."/>
            <person name="Debuchy R."/>
            <person name="Gladieux P."/>
            <person name="Thoren M.H."/>
            <person name="Johannesson H."/>
        </authorList>
    </citation>
    <scope>NUCLEOTIDE SEQUENCE</scope>
    <source>
        <strain evidence="1">SMH3391-2</strain>
    </source>
</reference>
<comment type="caution">
    <text evidence="1">The sequence shown here is derived from an EMBL/GenBank/DDBJ whole genome shotgun (WGS) entry which is preliminary data.</text>
</comment>
<organism evidence="1 2">
    <name type="scientific">Bombardia bombarda</name>
    <dbReference type="NCBI Taxonomy" id="252184"/>
    <lineage>
        <taxon>Eukaryota</taxon>
        <taxon>Fungi</taxon>
        <taxon>Dikarya</taxon>
        <taxon>Ascomycota</taxon>
        <taxon>Pezizomycotina</taxon>
        <taxon>Sordariomycetes</taxon>
        <taxon>Sordariomycetidae</taxon>
        <taxon>Sordariales</taxon>
        <taxon>Lasiosphaeriaceae</taxon>
        <taxon>Bombardia</taxon>
    </lineage>
</organism>